<dbReference type="EMBL" id="JBJUIK010000001">
    <property type="protein sequence ID" value="KAL3538817.1"/>
    <property type="molecule type" value="Genomic_DNA"/>
</dbReference>
<evidence type="ECO:0000256" key="4">
    <source>
        <dbReference type="ARBA" id="ARBA00022989"/>
    </source>
</evidence>
<comment type="similarity">
    <text evidence="2 6">Belongs to the peroxisomal membrane protein PXMP2/4 family.</text>
</comment>
<sequence length="262" mass="29345">MSAGFIKHGIKTHHSSKSMYNIWKTKYYSGPDSSTATTGASKYYYQIQQSKSYSRFNQKAKELGLPSPTFSSSSSSSTTSFKLGLVSWYLGMLKSRPIITKSVTCALIYTAADLSSQTIVLQPSEPYDLVRTLRMAGYGMLILGPSLHFWFNFVSRVLPKRDLVTTLKKIVLGQTLYGPTMTVVFFSVNAALQGESGSEIVARLKRDLVPTMISGVMYWPLCDFLTFKFIPVHLQPLVSNGFSYLWNVYLTYMASQEKVDTT</sequence>
<evidence type="ECO:0008006" key="9">
    <source>
        <dbReference type="Google" id="ProtNLM"/>
    </source>
</evidence>
<proteinExistence type="inferred from homology"/>
<comment type="caution">
    <text evidence="7">The sequence shown here is derived from an EMBL/GenBank/DDBJ whole genome shotgun (WGS) entry which is preliminary data.</text>
</comment>
<keyword evidence="5" id="KW-0472">Membrane</keyword>
<dbReference type="Proteomes" id="UP001630127">
    <property type="component" value="Unassembled WGS sequence"/>
</dbReference>
<evidence type="ECO:0000256" key="2">
    <source>
        <dbReference type="ARBA" id="ARBA00006824"/>
    </source>
</evidence>
<reference evidence="7 8" key="1">
    <citation type="submission" date="2024-11" db="EMBL/GenBank/DDBJ databases">
        <title>A near-complete genome assembly of Cinchona calisaya.</title>
        <authorList>
            <person name="Lian D.C."/>
            <person name="Zhao X.W."/>
            <person name="Wei L."/>
        </authorList>
    </citation>
    <scope>NUCLEOTIDE SEQUENCE [LARGE SCALE GENOMIC DNA]</scope>
    <source>
        <tissue evidence="7">Nenye</tissue>
    </source>
</reference>
<dbReference type="PANTHER" id="PTHR11266:SF18">
    <property type="entry name" value="OS12G0508100 PROTEIN"/>
    <property type="match status" value="1"/>
</dbReference>
<evidence type="ECO:0000256" key="6">
    <source>
        <dbReference type="RuleBase" id="RU363053"/>
    </source>
</evidence>
<gene>
    <name evidence="7" type="ORF">ACH5RR_002183</name>
</gene>
<dbReference type="PANTHER" id="PTHR11266">
    <property type="entry name" value="PEROXISOMAL MEMBRANE PROTEIN 2, PXMP2 MPV17"/>
    <property type="match status" value="1"/>
</dbReference>
<dbReference type="InterPro" id="IPR007248">
    <property type="entry name" value="Mpv17_PMP22"/>
</dbReference>
<keyword evidence="4" id="KW-1133">Transmembrane helix</keyword>
<evidence type="ECO:0000256" key="1">
    <source>
        <dbReference type="ARBA" id="ARBA00004141"/>
    </source>
</evidence>
<evidence type="ECO:0000256" key="3">
    <source>
        <dbReference type="ARBA" id="ARBA00022692"/>
    </source>
</evidence>
<keyword evidence="3" id="KW-0812">Transmembrane</keyword>
<evidence type="ECO:0000256" key="5">
    <source>
        <dbReference type="ARBA" id="ARBA00023136"/>
    </source>
</evidence>
<accession>A0ABD3B5I5</accession>
<organism evidence="7 8">
    <name type="scientific">Cinchona calisaya</name>
    <dbReference type="NCBI Taxonomy" id="153742"/>
    <lineage>
        <taxon>Eukaryota</taxon>
        <taxon>Viridiplantae</taxon>
        <taxon>Streptophyta</taxon>
        <taxon>Embryophyta</taxon>
        <taxon>Tracheophyta</taxon>
        <taxon>Spermatophyta</taxon>
        <taxon>Magnoliopsida</taxon>
        <taxon>eudicotyledons</taxon>
        <taxon>Gunneridae</taxon>
        <taxon>Pentapetalae</taxon>
        <taxon>asterids</taxon>
        <taxon>lamiids</taxon>
        <taxon>Gentianales</taxon>
        <taxon>Rubiaceae</taxon>
        <taxon>Cinchonoideae</taxon>
        <taxon>Cinchoneae</taxon>
        <taxon>Cinchona</taxon>
    </lineage>
</organism>
<comment type="subcellular location">
    <subcellularLocation>
        <location evidence="1">Membrane</location>
        <topology evidence="1">Multi-pass membrane protein</topology>
    </subcellularLocation>
</comment>
<dbReference type="AlphaFoldDB" id="A0ABD3B5I5"/>
<evidence type="ECO:0000313" key="7">
    <source>
        <dbReference type="EMBL" id="KAL3538817.1"/>
    </source>
</evidence>
<dbReference type="Pfam" id="PF04117">
    <property type="entry name" value="Mpv17_PMP22"/>
    <property type="match status" value="1"/>
</dbReference>
<keyword evidence="8" id="KW-1185">Reference proteome</keyword>
<protein>
    <recommendedName>
        <fullName evidence="9">PXMP2/4 family protein 4</fullName>
    </recommendedName>
</protein>
<name>A0ABD3B5I5_9GENT</name>
<dbReference type="GO" id="GO:0016020">
    <property type="term" value="C:membrane"/>
    <property type="evidence" value="ECO:0007669"/>
    <property type="project" value="UniProtKB-SubCell"/>
</dbReference>
<evidence type="ECO:0000313" key="8">
    <source>
        <dbReference type="Proteomes" id="UP001630127"/>
    </source>
</evidence>